<dbReference type="Proteomes" id="UP000072741">
    <property type="component" value="Unassembled WGS sequence"/>
</dbReference>
<dbReference type="PROSITE" id="PS50110">
    <property type="entry name" value="RESPONSE_REGULATORY"/>
    <property type="match status" value="1"/>
</dbReference>
<dbReference type="PANTHER" id="PTHR45228">
    <property type="entry name" value="CYCLIC DI-GMP PHOSPHODIESTERASE TM_0186-RELATED"/>
    <property type="match status" value="1"/>
</dbReference>
<accession>A0A147GR81</accession>
<reference evidence="4 5" key="1">
    <citation type="journal article" date="2016" name="Front. Microbiol.">
        <title>Genomic Resource of Rice Seed Associated Bacteria.</title>
        <authorList>
            <person name="Midha S."/>
            <person name="Bansal K."/>
            <person name="Sharma S."/>
            <person name="Kumar N."/>
            <person name="Patil P.P."/>
            <person name="Chaudhry V."/>
            <person name="Patil P.B."/>
        </authorList>
    </citation>
    <scope>NUCLEOTIDE SEQUENCE [LARGE SCALE GENOMIC DNA]</scope>
    <source>
        <strain evidence="4 5">NS331</strain>
    </source>
</reference>
<dbReference type="SUPFAM" id="SSF52172">
    <property type="entry name" value="CheY-like"/>
    <property type="match status" value="1"/>
</dbReference>
<feature type="domain" description="HD-GYP" evidence="3">
    <location>
        <begin position="125"/>
        <end position="322"/>
    </location>
</feature>
<dbReference type="GO" id="GO:0000160">
    <property type="term" value="P:phosphorelay signal transduction system"/>
    <property type="evidence" value="ECO:0007669"/>
    <property type="project" value="InterPro"/>
</dbReference>
<dbReference type="SMART" id="SM00448">
    <property type="entry name" value="REC"/>
    <property type="match status" value="1"/>
</dbReference>
<gene>
    <name evidence="4" type="ORF">NS331_16265</name>
</gene>
<feature type="modified residue" description="4-aspartylphosphate" evidence="1">
    <location>
        <position position="50"/>
    </location>
</feature>
<proteinExistence type="predicted"/>
<comment type="caution">
    <text evidence="4">The sequence shown here is derived from an EMBL/GenBank/DDBJ whole genome shotgun (WGS) entry which is preliminary data.</text>
</comment>
<evidence type="ECO:0000256" key="1">
    <source>
        <dbReference type="PROSITE-ProRule" id="PRU00169"/>
    </source>
</evidence>
<dbReference type="SMART" id="SM00471">
    <property type="entry name" value="HDc"/>
    <property type="match status" value="1"/>
</dbReference>
<keyword evidence="5" id="KW-1185">Reference proteome</keyword>
<dbReference type="InterPro" id="IPR037522">
    <property type="entry name" value="HD_GYP_dom"/>
</dbReference>
<organism evidence="4 5">
    <name type="scientific">Pseudacidovorax intermedius</name>
    <dbReference type="NCBI Taxonomy" id="433924"/>
    <lineage>
        <taxon>Bacteria</taxon>
        <taxon>Pseudomonadati</taxon>
        <taxon>Pseudomonadota</taxon>
        <taxon>Betaproteobacteria</taxon>
        <taxon>Burkholderiales</taxon>
        <taxon>Comamonadaceae</taxon>
        <taxon>Pseudacidovorax</taxon>
    </lineage>
</organism>
<dbReference type="InterPro" id="IPR001789">
    <property type="entry name" value="Sig_transdc_resp-reg_receiver"/>
</dbReference>
<evidence type="ECO:0000313" key="4">
    <source>
        <dbReference type="EMBL" id="KTT18145.1"/>
    </source>
</evidence>
<sequence length="339" mass="36993">MTILLVDDEPSNLQLLRLSLQADYHLIFATEGERAIELARERRPDLIVLDLMMPGTDGYAVCEALKNDAATQRIPIVFCTAVHDGDAEAKALQLGAADYITKPFYPHVVAARVRTHLAALNVLAAQQSSLRQLQRLCDAAAMRAGVNTSHLQRMSQTAHEIALEAGCRADWCAMLQSSAPLHDIGVLAVPDRLMRKPGPLSDEEWAVVRSHPLLGAQLIGDDPSDVLSMARDITLSHHERWDGQGYPSGLAREQIPLAARIVAIADSFDAMTTRRAYRAALEVDEAAAQIRAGAGTAFDPRLVEAFERALPRILRLRQRWARLEEVASLPAGGGGAIVR</sequence>
<evidence type="ECO:0000259" key="2">
    <source>
        <dbReference type="PROSITE" id="PS50110"/>
    </source>
</evidence>
<feature type="domain" description="Response regulatory" evidence="2">
    <location>
        <begin position="2"/>
        <end position="117"/>
    </location>
</feature>
<dbReference type="InterPro" id="IPR052020">
    <property type="entry name" value="Cyclic_di-GMP/3'3'-cGAMP_PDE"/>
</dbReference>
<dbReference type="GO" id="GO:0008081">
    <property type="term" value="F:phosphoric diester hydrolase activity"/>
    <property type="evidence" value="ECO:0007669"/>
    <property type="project" value="UniProtKB-ARBA"/>
</dbReference>
<dbReference type="InterPro" id="IPR003607">
    <property type="entry name" value="HD/PDEase_dom"/>
</dbReference>
<dbReference type="Gene3D" id="3.40.50.2300">
    <property type="match status" value="1"/>
</dbReference>
<dbReference type="Pfam" id="PF00072">
    <property type="entry name" value="Response_reg"/>
    <property type="match status" value="1"/>
</dbReference>
<dbReference type="SUPFAM" id="SSF109604">
    <property type="entry name" value="HD-domain/PDEase-like"/>
    <property type="match status" value="1"/>
</dbReference>
<evidence type="ECO:0000313" key="5">
    <source>
        <dbReference type="Proteomes" id="UP000072741"/>
    </source>
</evidence>
<evidence type="ECO:0000259" key="3">
    <source>
        <dbReference type="PROSITE" id="PS51832"/>
    </source>
</evidence>
<keyword evidence="1" id="KW-0597">Phosphoprotein</keyword>
<dbReference type="CDD" id="cd00077">
    <property type="entry name" value="HDc"/>
    <property type="match status" value="1"/>
</dbReference>
<name>A0A147GR81_9BURK</name>
<dbReference type="PANTHER" id="PTHR45228:SF5">
    <property type="entry name" value="CYCLIC DI-GMP PHOSPHODIESTERASE VC_1348-RELATED"/>
    <property type="match status" value="1"/>
</dbReference>
<protein>
    <submittedName>
        <fullName evidence="4">Chemotaxis protein CheY</fullName>
    </submittedName>
</protein>
<dbReference type="EMBL" id="LDSL01000105">
    <property type="protein sequence ID" value="KTT18145.1"/>
    <property type="molecule type" value="Genomic_DNA"/>
</dbReference>
<dbReference type="AlphaFoldDB" id="A0A147GR81"/>
<dbReference type="PROSITE" id="PS51832">
    <property type="entry name" value="HD_GYP"/>
    <property type="match status" value="1"/>
</dbReference>
<dbReference type="Pfam" id="PF13487">
    <property type="entry name" value="HD_5"/>
    <property type="match status" value="1"/>
</dbReference>
<dbReference type="InterPro" id="IPR011006">
    <property type="entry name" value="CheY-like_superfamily"/>
</dbReference>
<dbReference type="Gene3D" id="1.10.3210.10">
    <property type="entry name" value="Hypothetical protein af1432"/>
    <property type="match status" value="1"/>
</dbReference>